<dbReference type="PANTHER" id="PTHR11616:SF265">
    <property type="entry name" value="TRANSPORTER"/>
    <property type="match status" value="1"/>
</dbReference>
<evidence type="ECO:0000256" key="4">
    <source>
        <dbReference type="ARBA" id="ARBA00022692"/>
    </source>
</evidence>
<evidence type="ECO:0000256" key="5">
    <source>
        <dbReference type="ARBA" id="ARBA00022847"/>
    </source>
</evidence>
<feature type="transmembrane region" description="Helical" evidence="9">
    <location>
        <begin position="187"/>
        <end position="205"/>
    </location>
</feature>
<keyword evidence="3" id="KW-0813">Transport</keyword>
<dbReference type="GO" id="GO:0015293">
    <property type="term" value="F:symporter activity"/>
    <property type="evidence" value="ECO:0007669"/>
    <property type="project" value="UniProtKB-KW"/>
</dbReference>
<keyword evidence="11" id="KW-1185">Reference proteome</keyword>
<accession>A0AAV2QNV8</accession>
<feature type="transmembrane region" description="Helical" evidence="9">
    <location>
        <begin position="149"/>
        <end position="175"/>
    </location>
</feature>
<evidence type="ECO:0000256" key="6">
    <source>
        <dbReference type="ARBA" id="ARBA00022989"/>
    </source>
</evidence>
<dbReference type="PRINTS" id="PR00176">
    <property type="entry name" value="NANEUSMPORT"/>
</dbReference>
<keyword evidence="8" id="KW-0915">Sodium</keyword>
<gene>
    <name evidence="10" type="ORF">MNOR_LOCUS13564</name>
</gene>
<comment type="caution">
    <text evidence="10">The sequence shown here is derived from an EMBL/GenBank/DDBJ whole genome shotgun (WGS) entry which is preliminary data.</text>
</comment>
<evidence type="ECO:0000256" key="9">
    <source>
        <dbReference type="SAM" id="Phobius"/>
    </source>
</evidence>
<dbReference type="GO" id="GO:0006865">
    <property type="term" value="P:amino acid transport"/>
    <property type="evidence" value="ECO:0007669"/>
    <property type="project" value="TreeGrafter"/>
</dbReference>
<feature type="binding site" evidence="8">
    <location>
        <position position="49"/>
    </location>
    <ligand>
        <name>Na(+)</name>
        <dbReference type="ChEBI" id="CHEBI:29101"/>
        <label>2</label>
    </ligand>
</feature>
<dbReference type="EMBL" id="CAXKWB010007805">
    <property type="protein sequence ID" value="CAL4088473.1"/>
    <property type="molecule type" value="Genomic_DNA"/>
</dbReference>
<feature type="non-terminal residue" evidence="10">
    <location>
        <position position="206"/>
    </location>
</feature>
<evidence type="ECO:0000256" key="7">
    <source>
        <dbReference type="ARBA" id="ARBA00023136"/>
    </source>
</evidence>
<dbReference type="SUPFAM" id="SSF161070">
    <property type="entry name" value="SNF-like"/>
    <property type="match status" value="1"/>
</dbReference>
<comment type="similarity">
    <text evidence="2">Belongs to the sodium:neurotransmitter symporter (SNF) (TC 2.A.22) family.</text>
</comment>
<evidence type="ECO:0000256" key="8">
    <source>
        <dbReference type="PIRSR" id="PIRSR600175-1"/>
    </source>
</evidence>
<dbReference type="AlphaFoldDB" id="A0AAV2QNV8"/>
<dbReference type="Pfam" id="PF00209">
    <property type="entry name" value="SNF"/>
    <property type="match status" value="1"/>
</dbReference>
<dbReference type="InterPro" id="IPR037272">
    <property type="entry name" value="SNS_sf"/>
</dbReference>
<keyword evidence="6 9" id="KW-1133">Transmembrane helix</keyword>
<evidence type="ECO:0000256" key="3">
    <source>
        <dbReference type="ARBA" id="ARBA00022448"/>
    </source>
</evidence>
<comment type="subcellular location">
    <subcellularLocation>
        <location evidence="1">Membrane</location>
        <topology evidence="1">Multi-pass membrane protein</topology>
    </subcellularLocation>
</comment>
<keyword evidence="5" id="KW-0769">Symport</keyword>
<dbReference type="GO" id="GO:0035725">
    <property type="term" value="P:sodium ion transmembrane transport"/>
    <property type="evidence" value="ECO:0007669"/>
    <property type="project" value="TreeGrafter"/>
</dbReference>
<keyword evidence="8" id="KW-0479">Metal-binding</keyword>
<dbReference type="GO" id="GO:0046872">
    <property type="term" value="F:metal ion binding"/>
    <property type="evidence" value="ECO:0007669"/>
    <property type="project" value="UniProtKB-KW"/>
</dbReference>
<evidence type="ECO:0000256" key="1">
    <source>
        <dbReference type="ARBA" id="ARBA00004141"/>
    </source>
</evidence>
<name>A0AAV2QNV8_MEGNR</name>
<dbReference type="PROSITE" id="PS50267">
    <property type="entry name" value="NA_NEUROTRAN_SYMP_3"/>
    <property type="match status" value="1"/>
</dbReference>
<feature type="transmembrane region" description="Helical" evidence="9">
    <location>
        <begin position="75"/>
        <end position="96"/>
    </location>
</feature>
<sequence length="206" mass="22998">ELGVEVGEVVSSGSGLAFIAYPTAVTLMPFPPLWSLLFFSMFITLGLGSQFAYVETILTAILDQWEHLRTHKTKIVFGICAVFFISGLTMCLQGGILMFELINGWCAGLSVTICALLEIIVIQYIYGIRKFVSHITEEMGIYMPLPLKAYWYTTWGVITPGILLAILCLSVYNIAPAAWEDYVYEDNIQVLAWFICISSIIIIPVY</sequence>
<reference evidence="10 11" key="1">
    <citation type="submission" date="2024-05" db="EMBL/GenBank/DDBJ databases">
        <authorList>
            <person name="Wallberg A."/>
        </authorList>
    </citation>
    <scope>NUCLEOTIDE SEQUENCE [LARGE SCALE GENOMIC DNA]</scope>
</reference>
<proteinExistence type="inferred from homology"/>
<organism evidence="10 11">
    <name type="scientific">Meganyctiphanes norvegica</name>
    <name type="common">Northern krill</name>
    <name type="synonym">Thysanopoda norvegica</name>
    <dbReference type="NCBI Taxonomy" id="48144"/>
    <lineage>
        <taxon>Eukaryota</taxon>
        <taxon>Metazoa</taxon>
        <taxon>Ecdysozoa</taxon>
        <taxon>Arthropoda</taxon>
        <taxon>Crustacea</taxon>
        <taxon>Multicrustacea</taxon>
        <taxon>Malacostraca</taxon>
        <taxon>Eumalacostraca</taxon>
        <taxon>Eucarida</taxon>
        <taxon>Euphausiacea</taxon>
        <taxon>Euphausiidae</taxon>
        <taxon>Meganyctiphanes</taxon>
    </lineage>
</organism>
<feature type="non-terminal residue" evidence="10">
    <location>
        <position position="1"/>
    </location>
</feature>
<keyword evidence="7 9" id="KW-0472">Membrane</keyword>
<dbReference type="InterPro" id="IPR000175">
    <property type="entry name" value="Na/ntran_symport"/>
</dbReference>
<evidence type="ECO:0000313" key="10">
    <source>
        <dbReference type="EMBL" id="CAL4088473.1"/>
    </source>
</evidence>
<feature type="binding site" evidence="8">
    <location>
        <position position="45"/>
    </location>
    <ligand>
        <name>Na(+)</name>
        <dbReference type="ChEBI" id="CHEBI:29101"/>
        <label>1</label>
    </ligand>
</feature>
<feature type="transmembrane region" description="Helical" evidence="9">
    <location>
        <begin position="102"/>
        <end position="128"/>
    </location>
</feature>
<keyword evidence="4 9" id="KW-0812">Transmembrane</keyword>
<feature type="transmembrane region" description="Helical" evidence="9">
    <location>
        <begin position="33"/>
        <end position="54"/>
    </location>
</feature>
<dbReference type="PANTHER" id="PTHR11616">
    <property type="entry name" value="SODIUM/CHLORIDE DEPENDENT TRANSPORTER"/>
    <property type="match status" value="1"/>
</dbReference>
<dbReference type="Proteomes" id="UP001497623">
    <property type="component" value="Unassembled WGS sequence"/>
</dbReference>
<evidence type="ECO:0000313" key="11">
    <source>
        <dbReference type="Proteomes" id="UP001497623"/>
    </source>
</evidence>
<protein>
    <submittedName>
        <fullName evidence="10">Uncharacterized protein</fullName>
    </submittedName>
</protein>
<evidence type="ECO:0000256" key="2">
    <source>
        <dbReference type="ARBA" id="ARBA00006459"/>
    </source>
</evidence>
<dbReference type="GO" id="GO:0005886">
    <property type="term" value="C:plasma membrane"/>
    <property type="evidence" value="ECO:0007669"/>
    <property type="project" value="TreeGrafter"/>
</dbReference>